<protein>
    <recommendedName>
        <fullName evidence="1">Phage-Barnase-EndoU-ColicinE5/D-RelE like nuclease 4 domain-containing protein</fullName>
    </recommendedName>
</protein>
<comment type="caution">
    <text evidence="2">The sequence shown here is derived from an EMBL/GenBank/DDBJ whole genome shotgun (WGS) entry which is preliminary data.</text>
</comment>
<evidence type="ECO:0000313" key="2">
    <source>
        <dbReference type="EMBL" id="RHF69498.1"/>
    </source>
</evidence>
<dbReference type="AlphaFoldDB" id="A0A414PLT3"/>
<accession>A0A414PLT3</accession>
<evidence type="ECO:0000259" key="1">
    <source>
        <dbReference type="Pfam" id="PF18813"/>
    </source>
</evidence>
<evidence type="ECO:0000313" key="3">
    <source>
        <dbReference type="Proteomes" id="UP000284676"/>
    </source>
</evidence>
<dbReference type="Pfam" id="PF18813">
    <property type="entry name" value="PBECR4"/>
    <property type="match status" value="1"/>
</dbReference>
<proteinExistence type="predicted"/>
<reference evidence="2 3" key="1">
    <citation type="submission" date="2018-08" db="EMBL/GenBank/DDBJ databases">
        <title>A genome reference for cultivated species of the human gut microbiota.</title>
        <authorList>
            <person name="Zou Y."/>
            <person name="Xue W."/>
            <person name="Luo G."/>
        </authorList>
    </citation>
    <scope>NUCLEOTIDE SEQUENCE [LARGE SCALE GENOMIC DNA]</scope>
    <source>
        <strain evidence="2 3">AM25-1</strain>
    </source>
</reference>
<name>A0A414PLT3_FUSMR</name>
<dbReference type="RefSeq" id="WP_118234791.1">
    <property type="nucleotide sequence ID" value="NZ_QRHL01000056.1"/>
</dbReference>
<feature type="domain" description="Phage-Barnase-EndoU-ColicinE5/D-RelE like nuclease 4" evidence="1">
    <location>
        <begin position="10"/>
        <end position="202"/>
    </location>
</feature>
<dbReference type="Proteomes" id="UP000284676">
    <property type="component" value="Unassembled WGS sequence"/>
</dbReference>
<dbReference type="InterPro" id="IPR041420">
    <property type="entry name" value="PBECR4"/>
</dbReference>
<dbReference type="EMBL" id="QRHL01000056">
    <property type="protein sequence ID" value="RHF69498.1"/>
    <property type="molecule type" value="Genomic_DNA"/>
</dbReference>
<organism evidence="2 3">
    <name type="scientific">Fusobacterium mortiferum</name>
    <dbReference type="NCBI Taxonomy" id="850"/>
    <lineage>
        <taxon>Bacteria</taxon>
        <taxon>Fusobacteriati</taxon>
        <taxon>Fusobacteriota</taxon>
        <taxon>Fusobacteriia</taxon>
        <taxon>Fusobacteriales</taxon>
        <taxon>Fusobacteriaceae</taxon>
        <taxon>Fusobacterium</taxon>
    </lineage>
</organism>
<gene>
    <name evidence="2" type="ORF">DW663_12915</name>
</gene>
<sequence>MKKWGEQLKKIKQCFEYYQKNLCGKTFLIIFSEIDDKKLKNLDDIKKRESLKAIEIGFKEENFIHLIGMKRREDTVLSARGIYLKIKNSSLKKEDIELGAAHERKIEVFFKLYDLFNGKIKKAKYNGFKKDNLDIDNILGTDKVQEDIVLGIKNIAKDTFVPASLLKEIFPQLVEGKSKKILYILERENKVKVYKRLNYKDRNFKEEYLEYIVNDRFRIDNELEKNFTVDIEKKFRHQNYVAKENFSDYVAEQLEKIFTERQYKKRNWILEEDIEKKGWKILGKTKPLQITNELNKIINLYNMEKVKITKKR</sequence>